<dbReference type="RefSeq" id="XP_028145550.1">
    <property type="nucleotide sequence ID" value="XM_028289749.1"/>
</dbReference>
<reference evidence="13" key="1">
    <citation type="submission" date="2025-08" db="UniProtKB">
        <authorList>
            <consortium name="RefSeq"/>
        </authorList>
    </citation>
    <scope>IDENTIFICATION</scope>
    <source>
        <tissue evidence="13">Whole insect</tissue>
    </source>
</reference>
<evidence type="ECO:0000256" key="6">
    <source>
        <dbReference type="ARBA" id="ARBA00022737"/>
    </source>
</evidence>
<dbReference type="FunFam" id="3.30.40.10:FF:000019">
    <property type="entry name" value="RBR-type E3 ubiquitin transferase"/>
    <property type="match status" value="1"/>
</dbReference>
<name>A0A6P7GP51_DIAVI</name>
<dbReference type="Gene3D" id="3.30.40.10">
    <property type="entry name" value="Zinc/RING finger domain, C3HC4 (zinc finger)"/>
    <property type="match status" value="1"/>
</dbReference>
<feature type="domain" description="RING-type" evidence="11">
    <location>
        <begin position="44"/>
        <end position="92"/>
    </location>
</feature>
<evidence type="ECO:0000256" key="1">
    <source>
        <dbReference type="ARBA" id="ARBA00001798"/>
    </source>
</evidence>
<dbReference type="GO" id="GO:0008270">
    <property type="term" value="F:zinc ion binding"/>
    <property type="evidence" value="ECO:0007669"/>
    <property type="project" value="UniProtKB-KW"/>
</dbReference>
<dbReference type="InterPro" id="IPR013083">
    <property type="entry name" value="Znf_RING/FYVE/PHD"/>
</dbReference>
<dbReference type="GO" id="GO:0016567">
    <property type="term" value="P:protein ubiquitination"/>
    <property type="evidence" value="ECO:0007669"/>
    <property type="project" value="InterPro"/>
</dbReference>
<proteinExistence type="inferred from homology"/>
<dbReference type="CDD" id="cd16626">
    <property type="entry name" value="RING-HC_RBR_HHARI"/>
    <property type="match status" value="1"/>
</dbReference>
<evidence type="ECO:0000256" key="10">
    <source>
        <dbReference type="PROSITE-ProRule" id="PRU00175"/>
    </source>
</evidence>
<dbReference type="PROSITE" id="PS50089">
    <property type="entry name" value="ZF_RING_2"/>
    <property type="match status" value="1"/>
</dbReference>
<feature type="domain" description="RING-type" evidence="12">
    <location>
        <begin position="40"/>
        <end position="150"/>
    </location>
</feature>
<evidence type="ECO:0000256" key="9">
    <source>
        <dbReference type="ARBA" id="ARBA00022833"/>
    </source>
</evidence>
<comment type="similarity">
    <text evidence="2">Belongs to the RBR family. Ariadne subfamily.</text>
</comment>
<accession>A0A6P7GP51</accession>
<dbReference type="InterPro" id="IPR031127">
    <property type="entry name" value="E3_UB_ligase_RBR"/>
</dbReference>
<dbReference type="GO" id="GO:0061630">
    <property type="term" value="F:ubiquitin protein ligase activity"/>
    <property type="evidence" value="ECO:0007669"/>
    <property type="project" value="UniProtKB-EC"/>
</dbReference>
<evidence type="ECO:0000256" key="7">
    <source>
        <dbReference type="ARBA" id="ARBA00022771"/>
    </source>
</evidence>
<evidence type="ECO:0000256" key="4">
    <source>
        <dbReference type="ARBA" id="ARBA00022679"/>
    </source>
</evidence>
<evidence type="ECO:0000259" key="11">
    <source>
        <dbReference type="PROSITE" id="PS50089"/>
    </source>
</evidence>
<evidence type="ECO:0000256" key="3">
    <source>
        <dbReference type="ARBA" id="ARBA00012251"/>
    </source>
</evidence>
<dbReference type="PANTHER" id="PTHR11685">
    <property type="entry name" value="RBR FAMILY RING FINGER AND IBR DOMAIN-CONTAINING"/>
    <property type="match status" value="1"/>
</dbReference>
<keyword evidence="6" id="KW-0677">Repeat</keyword>
<dbReference type="InParanoid" id="A0A6P7GP51"/>
<sequence>MERFYDGDQDQLFSEARVINPFKELNISFRAKPPKKSNNGTEECEICFMIFPSSHMTGLECGHRFCTHCWCEYLTTKIMEEGVGQTIACAAHGCDILVDDASVMRLVRDSKVRLKYQHLITNSFVEEEIKHRCDLAKVATVKMTKIWKGC</sequence>
<organism evidence="13">
    <name type="scientific">Diabrotica virgifera virgifera</name>
    <name type="common">western corn rootworm</name>
    <dbReference type="NCBI Taxonomy" id="50390"/>
    <lineage>
        <taxon>Eukaryota</taxon>
        <taxon>Metazoa</taxon>
        <taxon>Ecdysozoa</taxon>
        <taxon>Arthropoda</taxon>
        <taxon>Hexapoda</taxon>
        <taxon>Insecta</taxon>
        <taxon>Pterygota</taxon>
        <taxon>Neoptera</taxon>
        <taxon>Endopterygota</taxon>
        <taxon>Coleoptera</taxon>
        <taxon>Polyphaga</taxon>
        <taxon>Cucujiformia</taxon>
        <taxon>Chrysomeloidea</taxon>
        <taxon>Chrysomelidae</taxon>
        <taxon>Galerucinae</taxon>
        <taxon>Diabroticina</taxon>
        <taxon>Diabroticites</taxon>
        <taxon>Diabrotica</taxon>
    </lineage>
</organism>
<dbReference type="InterPro" id="IPR001841">
    <property type="entry name" value="Znf_RING"/>
</dbReference>
<dbReference type="AlphaFoldDB" id="A0A6P7GP51"/>
<keyword evidence="7 10" id="KW-0863">Zinc-finger</keyword>
<dbReference type="InterPro" id="IPR044066">
    <property type="entry name" value="TRIAD_supradom"/>
</dbReference>
<evidence type="ECO:0000259" key="12">
    <source>
        <dbReference type="PROSITE" id="PS51873"/>
    </source>
</evidence>
<keyword evidence="9" id="KW-0862">Zinc</keyword>
<evidence type="ECO:0000256" key="8">
    <source>
        <dbReference type="ARBA" id="ARBA00022786"/>
    </source>
</evidence>
<dbReference type="SUPFAM" id="SSF57850">
    <property type="entry name" value="RING/U-box"/>
    <property type="match status" value="1"/>
</dbReference>
<gene>
    <name evidence="13" type="primary">LOC114339119</name>
</gene>
<evidence type="ECO:0000313" key="13">
    <source>
        <dbReference type="RefSeq" id="XP_028145550.1"/>
    </source>
</evidence>
<evidence type="ECO:0000256" key="5">
    <source>
        <dbReference type="ARBA" id="ARBA00022723"/>
    </source>
</evidence>
<dbReference type="PROSITE" id="PS51873">
    <property type="entry name" value="TRIAD"/>
    <property type="match status" value="1"/>
</dbReference>
<protein>
    <recommendedName>
        <fullName evidence="3">RBR-type E3 ubiquitin transferase</fullName>
        <ecNumber evidence="3">2.3.2.31</ecNumber>
    </recommendedName>
</protein>
<dbReference type="EC" id="2.3.2.31" evidence="3"/>
<keyword evidence="5" id="KW-0479">Metal-binding</keyword>
<keyword evidence="8" id="KW-0833">Ubl conjugation pathway</keyword>
<keyword evidence="4" id="KW-0808">Transferase</keyword>
<evidence type="ECO:0000256" key="2">
    <source>
        <dbReference type="ARBA" id="ARBA00005884"/>
    </source>
</evidence>
<comment type="catalytic activity">
    <reaction evidence="1">
        <text>[E2 ubiquitin-conjugating enzyme]-S-ubiquitinyl-L-cysteine + [acceptor protein]-L-lysine = [E2 ubiquitin-conjugating enzyme]-L-cysteine + [acceptor protein]-N(6)-ubiquitinyl-L-lysine.</text>
        <dbReference type="EC" id="2.3.2.31"/>
    </reaction>
</comment>